<reference evidence="1 2" key="1">
    <citation type="submission" date="2017-09" db="EMBL/GenBank/DDBJ databases">
        <authorList>
            <person name="Ehlers B."/>
            <person name="Leendertz F.H."/>
        </authorList>
    </citation>
    <scope>NUCLEOTIDE SEQUENCE [LARGE SCALE GENOMIC DNA]</scope>
    <source>
        <strain evidence="1 2">DSM 16848</strain>
    </source>
</reference>
<dbReference type="Proteomes" id="UP000219669">
    <property type="component" value="Unassembled WGS sequence"/>
</dbReference>
<organism evidence="1 2">
    <name type="scientific">Alysiella filiformis DSM 16848</name>
    <dbReference type="NCBI Taxonomy" id="1120981"/>
    <lineage>
        <taxon>Bacteria</taxon>
        <taxon>Pseudomonadati</taxon>
        <taxon>Pseudomonadota</taxon>
        <taxon>Betaproteobacteria</taxon>
        <taxon>Neisseriales</taxon>
        <taxon>Neisseriaceae</taxon>
        <taxon>Alysiella</taxon>
    </lineage>
</organism>
<accession>A0A286EF75</accession>
<sequence length="134" mass="15871">MFQLDLDCTYHCHFRTNTRGITYEQMRLTLKYGKLIQDRYILNPRDVYDLLEKMKKCAMKETRQRAQQQGKKAKVPAYSPQMQSEMRVLKQIADKGGLVVVETGNLCITAYHFTSKHWASFSRQYHVNPKRCYL</sequence>
<dbReference type="EMBL" id="OCNF01000016">
    <property type="protein sequence ID" value="SOD69572.1"/>
    <property type="molecule type" value="Genomic_DNA"/>
</dbReference>
<evidence type="ECO:0000313" key="2">
    <source>
        <dbReference type="Proteomes" id="UP000219669"/>
    </source>
</evidence>
<gene>
    <name evidence="1" type="ORF">SAMN02746062_01743</name>
</gene>
<dbReference type="OrthoDB" id="5540949at2"/>
<proteinExistence type="predicted"/>
<protein>
    <submittedName>
        <fullName evidence="1">Uncharacterized protein</fullName>
    </submittedName>
</protein>
<dbReference type="RefSeq" id="WP_097114733.1">
    <property type="nucleotide sequence ID" value="NZ_CP083931.1"/>
</dbReference>
<evidence type="ECO:0000313" key="1">
    <source>
        <dbReference type="EMBL" id="SOD69572.1"/>
    </source>
</evidence>
<keyword evidence="2" id="KW-1185">Reference proteome</keyword>
<name>A0A286EF75_9NEIS</name>
<dbReference type="AlphaFoldDB" id="A0A286EF75"/>